<dbReference type="EMBL" id="QLNT01000015">
    <property type="protein sequence ID" value="KAF3067726.1"/>
    <property type="molecule type" value="Genomic_DNA"/>
</dbReference>
<gene>
    <name evidence="3" type="ORF">CFAM422_008392</name>
</gene>
<dbReference type="Proteomes" id="UP000801864">
    <property type="component" value="Unassembled WGS sequence"/>
</dbReference>
<name>A0A9P5CCA2_9HYPO</name>
<dbReference type="InterPro" id="IPR036047">
    <property type="entry name" value="F-box-like_dom_sf"/>
</dbReference>
<feature type="transmembrane region" description="Helical" evidence="1">
    <location>
        <begin position="306"/>
        <end position="330"/>
    </location>
</feature>
<proteinExistence type="predicted"/>
<dbReference type="SMART" id="SM00256">
    <property type="entry name" value="FBOX"/>
    <property type="match status" value="1"/>
</dbReference>
<dbReference type="Pfam" id="PF12937">
    <property type="entry name" value="F-box-like"/>
    <property type="match status" value="1"/>
</dbReference>
<keyword evidence="1" id="KW-0812">Transmembrane</keyword>
<protein>
    <recommendedName>
        <fullName evidence="2">F-box domain-containing protein</fullName>
    </recommendedName>
</protein>
<accession>A0A9P5CCA2</accession>
<evidence type="ECO:0000259" key="2">
    <source>
        <dbReference type="PROSITE" id="PS50181"/>
    </source>
</evidence>
<evidence type="ECO:0000313" key="4">
    <source>
        <dbReference type="Proteomes" id="UP000801864"/>
    </source>
</evidence>
<feature type="transmembrane region" description="Helical" evidence="1">
    <location>
        <begin position="206"/>
        <end position="230"/>
    </location>
</feature>
<dbReference type="SUPFAM" id="SSF81383">
    <property type="entry name" value="F-box domain"/>
    <property type="match status" value="1"/>
</dbReference>
<sequence length="384" mass="45496">MDNNQKQSLRQKVAERFSGSTRCLPNIRSTTPRDRELVEIALKPLSFQRSRGSHGFIPRQTMFSRFLQLPPELQFKILGYLDFGEIQQLRQTCRLFRKNINREVTKYLFPRLNEWMLRTCYICLRYRESNEIVMGSALHLEYPFTSKCFDCIARRSYFMVGKPYTLANSEAIYVCRWCGIPVTVETGWNQPEYHVPCYEKFKRVIVLHYTIGMAQWMVVLAGSALCWHYFKNQLMVIIPVVFAFIMGFWATLLNSIRGHAMRTYHWSMLVELLILAVWIPPMYEVVNKAIVNRSTSDLHVSRSATYWTLVLIALNMMFRLLNAIGMLILFCEWKMWLRSRPGISWLRRMAGKVMMMLVICADPQSLQQEYPGRWWFKRRPHFMV</sequence>
<keyword evidence="4" id="KW-1185">Reference proteome</keyword>
<dbReference type="AlphaFoldDB" id="A0A9P5CCA2"/>
<feature type="transmembrane region" description="Helical" evidence="1">
    <location>
        <begin position="268"/>
        <end position="286"/>
    </location>
</feature>
<feature type="domain" description="F-box" evidence="2">
    <location>
        <begin position="63"/>
        <end position="112"/>
    </location>
</feature>
<dbReference type="Gene3D" id="1.20.1280.50">
    <property type="match status" value="1"/>
</dbReference>
<feature type="transmembrane region" description="Helical" evidence="1">
    <location>
        <begin position="236"/>
        <end position="256"/>
    </location>
</feature>
<organism evidence="3 4">
    <name type="scientific">Trichoderma lentiforme</name>
    <dbReference type="NCBI Taxonomy" id="1567552"/>
    <lineage>
        <taxon>Eukaryota</taxon>
        <taxon>Fungi</taxon>
        <taxon>Dikarya</taxon>
        <taxon>Ascomycota</taxon>
        <taxon>Pezizomycotina</taxon>
        <taxon>Sordariomycetes</taxon>
        <taxon>Hypocreomycetidae</taxon>
        <taxon>Hypocreales</taxon>
        <taxon>Hypocreaceae</taxon>
        <taxon>Trichoderma</taxon>
    </lineage>
</organism>
<keyword evidence="1" id="KW-1133">Transmembrane helix</keyword>
<keyword evidence="1" id="KW-0472">Membrane</keyword>
<evidence type="ECO:0000256" key="1">
    <source>
        <dbReference type="SAM" id="Phobius"/>
    </source>
</evidence>
<evidence type="ECO:0000313" key="3">
    <source>
        <dbReference type="EMBL" id="KAF3067726.1"/>
    </source>
</evidence>
<comment type="caution">
    <text evidence="3">The sequence shown here is derived from an EMBL/GenBank/DDBJ whole genome shotgun (WGS) entry which is preliminary data.</text>
</comment>
<dbReference type="PROSITE" id="PS50181">
    <property type="entry name" value="FBOX"/>
    <property type="match status" value="1"/>
</dbReference>
<dbReference type="InterPro" id="IPR001810">
    <property type="entry name" value="F-box_dom"/>
</dbReference>
<reference evidence="3 4" key="1">
    <citation type="submission" date="2018-06" db="EMBL/GenBank/DDBJ databases">
        <title>Genome analysis of cellulolytic fungus Trichoderma lentiforme CFAM-422.</title>
        <authorList>
            <person name="Steindorff A.S."/>
            <person name="Formighieri E.F."/>
            <person name="Midorikawa G.E.O."/>
            <person name="Tamietti M.S."/>
            <person name="Ramos E.Z."/>
            <person name="Silva A.S."/>
            <person name="Bon E.P.S."/>
            <person name="Mendes T.D."/>
            <person name="Damaso M.C.T."/>
            <person name="Favaro L.C.L."/>
        </authorList>
    </citation>
    <scope>NUCLEOTIDE SEQUENCE [LARGE SCALE GENOMIC DNA]</scope>
    <source>
        <strain evidence="3 4">CFAM-422</strain>
    </source>
</reference>